<gene>
    <name evidence="2" type="ORF">APAL1065_LOCUS14735</name>
</gene>
<name>A0A7S2YES0_9STRA</name>
<dbReference type="EMBL" id="HBHT01021990">
    <property type="protein sequence ID" value="CAD9971848.1"/>
    <property type="molecule type" value="Transcribed_RNA"/>
</dbReference>
<evidence type="ECO:0000313" key="2">
    <source>
        <dbReference type="EMBL" id="CAD9971848.1"/>
    </source>
</evidence>
<feature type="region of interest" description="Disordered" evidence="1">
    <location>
        <begin position="36"/>
        <end position="72"/>
    </location>
</feature>
<accession>A0A7S2YES0</accession>
<protein>
    <submittedName>
        <fullName evidence="2">Uncharacterized protein</fullName>
    </submittedName>
</protein>
<evidence type="ECO:0000256" key="1">
    <source>
        <dbReference type="SAM" id="MobiDB-lite"/>
    </source>
</evidence>
<proteinExistence type="predicted"/>
<feature type="compositionally biased region" description="Polar residues" evidence="1">
    <location>
        <begin position="49"/>
        <end position="60"/>
    </location>
</feature>
<sequence>MVLFSAKSQSSSSQPQSFHPLHQFLLTPSMLFTLDANPTEHGPIHHQRSSSISSTVTAQPEATATTKESSKATRRVHFAPNLADAATAITPFALEEFAAHVWYTPQDLARFKKRARLDAKPLTSTNTVEQSSGRIHRADIRALLQTKKSSIELDSLEPASSPPSLVHAHVYCGLERWMKCVRREKHVQRKLMVLQLQQWTPETDLSLAETCRHLTATNVEMAQQLAEALSRSLTT</sequence>
<dbReference type="AlphaFoldDB" id="A0A7S2YES0"/>
<reference evidence="2" key="1">
    <citation type="submission" date="2021-01" db="EMBL/GenBank/DDBJ databases">
        <authorList>
            <person name="Corre E."/>
            <person name="Pelletier E."/>
            <person name="Niang G."/>
            <person name="Scheremetjew M."/>
            <person name="Finn R."/>
            <person name="Kale V."/>
            <person name="Holt S."/>
            <person name="Cochrane G."/>
            <person name="Meng A."/>
            <person name="Brown T."/>
            <person name="Cohen L."/>
        </authorList>
    </citation>
    <scope>NUCLEOTIDE SEQUENCE</scope>
    <source>
        <strain evidence="2">CCMP125</strain>
    </source>
</reference>
<organism evidence="2">
    <name type="scientific">Entomoneis paludosa</name>
    <dbReference type="NCBI Taxonomy" id="265537"/>
    <lineage>
        <taxon>Eukaryota</taxon>
        <taxon>Sar</taxon>
        <taxon>Stramenopiles</taxon>
        <taxon>Ochrophyta</taxon>
        <taxon>Bacillariophyta</taxon>
        <taxon>Bacillariophyceae</taxon>
        <taxon>Bacillariophycidae</taxon>
        <taxon>Entomoneidaceae</taxon>
        <taxon>Entomoneis</taxon>
    </lineage>
</organism>